<accession>A0A0M6WJ40</accession>
<sequence length="287" mass="34037">MRRYDSYDYEEAFKKYIDDTEEERLEKLLKEGKVNCLYRTATTKCTNIKSQTTLLEAQIYPSYPRLSDMPKTKKRPSSKAQRNLNDKNARRYLIRLANINFGKGDLWCTFGWNDDKLPTDEERARKDIKNFIAKINYRRKRKGLGNIKYIYVLAFDGYVRPHFHILMTGDGMDRDELESLWKKCDRPNTRRISPDDDFLITGLGEYISRNPHGTKRWVSSRNLKKPPEPTKSYSKFKKRRVERMAKDHTVLETELTKAYPGYKFLDAEVKYNGINAAFYIYARMVRN</sequence>
<name>A0A0M6WJ40_9FIRM</name>
<evidence type="ECO:0008006" key="3">
    <source>
        <dbReference type="Google" id="ProtNLM"/>
    </source>
</evidence>
<proteinExistence type="predicted"/>
<dbReference type="AlphaFoldDB" id="A0A0M6WJ40"/>
<gene>
    <name evidence="1" type="ORF">T1815_12781</name>
</gene>
<keyword evidence="2" id="KW-1185">Reference proteome</keyword>
<reference evidence="2" key="1">
    <citation type="submission" date="2015-05" db="EMBL/GenBank/DDBJ databases">
        <authorList>
            <consortium name="Pathogen Informatics"/>
        </authorList>
    </citation>
    <scope>NUCLEOTIDE SEQUENCE [LARGE SCALE GENOMIC DNA]</scope>
    <source>
        <strain evidence="2">T1-815</strain>
    </source>
</reference>
<dbReference type="EMBL" id="CVRQ01000017">
    <property type="protein sequence ID" value="CRL36239.1"/>
    <property type="molecule type" value="Genomic_DNA"/>
</dbReference>
<dbReference type="Proteomes" id="UP000049472">
    <property type="component" value="Unassembled WGS sequence"/>
</dbReference>
<dbReference type="RefSeq" id="WP_055061569.1">
    <property type="nucleotide sequence ID" value="NZ_CVRQ01000017.1"/>
</dbReference>
<evidence type="ECO:0000313" key="2">
    <source>
        <dbReference type="Proteomes" id="UP000049472"/>
    </source>
</evidence>
<organism evidence="1 2">
    <name type="scientific">Agathobacter rectalis</name>
    <dbReference type="NCBI Taxonomy" id="39491"/>
    <lineage>
        <taxon>Bacteria</taxon>
        <taxon>Bacillati</taxon>
        <taxon>Bacillota</taxon>
        <taxon>Clostridia</taxon>
        <taxon>Lachnospirales</taxon>
        <taxon>Lachnospiraceae</taxon>
        <taxon>Agathobacter</taxon>
    </lineage>
</organism>
<evidence type="ECO:0000313" key="1">
    <source>
        <dbReference type="EMBL" id="CRL36239.1"/>
    </source>
</evidence>
<protein>
    <recommendedName>
        <fullName evidence="3">Replication initiation protein</fullName>
    </recommendedName>
</protein>